<dbReference type="PANTHER" id="PTHR31465">
    <property type="entry name" value="PROTEIN RTA1-RELATED"/>
    <property type="match status" value="1"/>
</dbReference>
<feature type="transmembrane region" description="Helical" evidence="6">
    <location>
        <begin position="20"/>
        <end position="38"/>
    </location>
</feature>
<dbReference type="Proteomes" id="UP001244011">
    <property type="component" value="Unassembled WGS sequence"/>
</dbReference>
<feature type="transmembrane region" description="Helical" evidence="6">
    <location>
        <begin position="44"/>
        <end position="63"/>
    </location>
</feature>
<evidence type="ECO:0000313" key="7">
    <source>
        <dbReference type="EMBL" id="KAK1766543.1"/>
    </source>
</evidence>
<accession>A0AAJ0FKN1</accession>
<dbReference type="GO" id="GO:0016020">
    <property type="term" value="C:membrane"/>
    <property type="evidence" value="ECO:0007669"/>
    <property type="project" value="UniProtKB-SubCell"/>
</dbReference>
<protein>
    <recommendedName>
        <fullName evidence="9">RTA1 domain protein</fullName>
    </recommendedName>
</protein>
<feature type="transmembrane region" description="Helical" evidence="6">
    <location>
        <begin position="75"/>
        <end position="92"/>
    </location>
</feature>
<evidence type="ECO:0000256" key="5">
    <source>
        <dbReference type="SAM" id="MobiDB-lite"/>
    </source>
</evidence>
<evidence type="ECO:0000256" key="6">
    <source>
        <dbReference type="SAM" id="Phobius"/>
    </source>
</evidence>
<dbReference type="AlphaFoldDB" id="A0AAJ0FKN1"/>
<feature type="region of interest" description="Disordered" evidence="5">
    <location>
        <begin position="322"/>
        <end position="342"/>
    </location>
</feature>
<reference evidence="7" key="1">
    <citation type="submission" date="2023-06" db="EMBL/GenBank/DDBJ databases">
        <title>Genome-scale phylogeny and comparative genomics of the fungal order Sordariales.</title>
        <authorList>
            <consortium name="Lawrence Berkeley National Laboratory"/>
            <person name="Hensen N."/>
            <person name="Bonometti L."/>
            <person name="Westerberg I."/>
            <person name="Brannstrom I.O."/>
            <person name="Guillou S."/>
            <person name="Cros-Aarteil S."/>
            <person name="Calhoun S."/>
            <person name="Haridas S."/>
            <person name="Kuo A."/>
            <person name="Mondo S."/>
            <person name="Pangilinan J."/>
            <person name="Riley R."/>
            <person name="Labutti K."/>
            <person name="Andreopoulos B."/>
            <person name="Lipzen A."/>
            <person name="Chen C."/>
            <person name="Yanf M."/>
            <person name="Daum C."/>
            <person name="Ng V."/>
            <person name="Clum A."/>
            <person name="Steindorff A."/>
            <person name="Ohm R."/>
            <person name="Martin F."/>
            <person name="Silar P."/>
            <person name="Natvig D."/>
            <person name="Lalanne C."/>
            <person name="Gautier V."/>
            <person name="Ament-Velasquez S.L."/>
            <person name="Kruys A."/>
            <person name="Hutchinson M.I."/>
            <person name="Powell A.J."/>
            <person name="Barry K."/>
            <person name="Miller A.N."/>
            <person name="Grigoriev I.V."/>
            <person name="Debuchy R."/>
            <person name="Gladieux P."/>
            <person name="Thoren M.H."/>
            <person name="Johannesson H."/>
        </authorList>
    </citation>
    <scope>NUCLEOTIDE SEQUENCE</scope>
    <source>
        <strain evidence="7">8032-3</strain>
    </source>
</reference>
<dbReference type="GeneID" id="85311341"/>
<organism evidence="7 8">
    <name type="scientific">Phialemonium atrogriseum</name>
    <dbReference type="NCBI Taxonomy" id="1093897"/>
    <lineage>
        <taxon>Eukaryota</taxon>
        <taxon>Fungi</taxon>
        <taxon>Dikarya</taxon>
        <taxon>Ascomycota</taxon>
        <taxon>Pezizomycotina</taxon>
        <taxon>Sordariomycetes</taxon>
        <taxon>Sordariomycetidae</taxon>
        <taxon>Cephalothecales</taxon>
        <taxon>Cephalothecaceae</taxon>
        <taxon>Phialemonium</taxon>
    </lineage>
</organism>
<keyword evidence="4 6" id="KW-0472">Membrane</keyword>
<feature type="transmembrane region" description="Helical" evidence="6">
    <location>
        <begin position="155"/>
        <end position="174"/>
    </location>
</feature>
<comment type="caution">
    <text evidence="7">The sequence shown here is derived from an EMBL/GenBank/DDBJ whole genome shotgun (WGS) entry which is preliminary data.</text>
</comment>
<keyword evidence="3 6" id="KW-1133">Transmembrane helix</keyword>
<dbReference type="EMBL" id="MU839011">
    <property type="protein sequence ID" value="KAK1766543.1"/>
    <property type="molecule type" value="Genomic_DNA"/>
</dbReference>
<keyword evidence="8" id="KW-1185">Reference proteome</keyword>
<evidence type="ECO:0000256" key="3">
    <source>
        <dbReference type="ARBA" id="ARBA00022989"/>
    </source>
</evidence>
<gene>
    <name evidence="7" type="ORF">QBC33DRAFT_541381</name>
</gene>
<dbReference type="RefSeq" id="XP_060282756.1">
    <property type="nucleotide sequence ID" value="XM_060428154.1"/>
</dbReference>
<dbReference type="PANTHER" id="PTHR31465:SF13">
    <property type="entry name" value="RTA1 DOMAIN PROTEIN-RELATED"/>
    <property type="match status" value="1"/>
</dbReference>
<evidence type="ECO:0000313" key="8">
    <source>
        <dbReference type="Proteomes" id="UP001244011"/>
    </source>
</evidence>
<comment type="subcellular location">
    <subcellularLocation>
        <location evidence="1">Membrane</location>
        <topology evidence="1">Multi-pass membrane protein</topology>
    </subcellularLocation>
</comment>
<evidence type="ECO:0000256" key="4">
    <source>
        <dbReference type="ARBA" id="ARBA00023136"/>
    </source>
</evidence>
<name>A0AAJ0FKN1_9PEZI</name>
<keyword evidence="2 6" id="KW-0812">Transmembrane</keyword>
<evidence type="ECO:0000256" key="2">
    <source>
        <dbReference type="ARBA" id="ARBA00022692"/>
    </source>
</evidence>
<sequence length="342" mass="38206">MENGKYVDGSIWFFAPNKVAPVFFAVAFASSGIFHIWQCVHYNSWRLTGLYVLCAIFFTGGFITREMGAFDYGDLVKYIISICLTYAAPPLYELCNYNILGRILYYVPYHSPVHPGRVITTFGIISMVIEALNGNGAAYTANQSLPQSKQDMGRALLKAALLLQVVVIGCFLALTGTFHRRCLKAGINNADLRSALHTLYASTALLTVRTIYRIVEYWSLAALHFGPGFDPATMSPVVRYEWFFYVFEASLMLSNQVLLNARHPRRYLPKSAKTYLARDGVAEITGPGLKDGRPFLVTVLDPFDIYGLVKGRDKERRFWETHEADAAKPVAGPANRNDPESA</sequence>
<evidence type="ECO:0000256" key="1">
    <source>
        <dbReference type="ARBA" id="ARBA00004141"/>
    </source>
</evidence>
<proteinExistence type="predicted"/>
<evidence type="ECO:0008006" key="9">
    <source>
        <dbReference type="Google" id="ProtNLM"/>
    </source>
</evidence>
<dbReference type="InterPro" id="IPR007568">
    <property type="entry name" value="RTA1"/>
</dbReference>
<dbReference type="Pfam" id="PF04479">
    <property type="entry name" value="RTA1"/>
    <property type="match status" value="1"/>
</dbReference>